<dbReference type="RefSeq" id="WP_345523709.1">
    <property type="nucleotide sequence ID" value="NZ_BAABKM010000004.1"/>
</dbReference>
<name>A0ABP8Y1N7_9ACTN</name>
<evidence type="ECO:0000259" key="1">
    <source>
        <dbReference type="PROSITE" id="PS51186"/>
    </source>
</evidence>
<organism evidence="2 3">
    <name type="scientific">Nocardioides conyzicola</name>
    <dbReference type="NCBI Taxonomy" id="1651781"/>
    <lineage>
        <taxon>Bacteria</taxon>
        <taxon>Bacillati</taxon>
        <taxon>Actinomycetota</taxon>
        <taxon>Actinomycetes</taxon>
        <taxon>Propionibacteriales</taxon>
        <taxon>Nocardioidaceae</taxon>
        <taxon>Nocardioides</taxon>
    </lineage>
</organism>
<dbReference type="EMBL" id="BAABKM010000004">
    <property type="protein sequence ID" value="GAA4718216.1"/>
    <property type="molecule type" value="Genomic_DNA"/>
</dbReference>
<proteinExistence type="predicted"/>
<dbReference type="InterPro" id="IPR051531">
    <property type="entry name" value="N-acetyltransferase"/>
</dbReference>
<protein>
    <submittedName>
        <fullName evidence="2">GNAT family N-acetyltransferase</fullName>
    </submittedName>
</protein>
<sequence>MSRVIETPRLELRPWLPADADAASAIYTPQTVSRWLGPDDRLLRTPAVVRRQVAEWSAEDVSSDCVGHWAVGLRFTSAVVGALTLEHAPPGGESLTIGWALAPDAWGHGYATEAGDALVRWAIHEGGVDEVFAIIEPDNTRAKATAERIGMEWVTELGHLADDGRSQVYRIRHEDLDYED</sequence>
<accession>A0ABP8Y1N7</accession>
<dbReference type="Pfam" id="PF13302">
    <property type="entry name" value="Acetyltransf_3"/>
    <property type="match status" value="1"/>
</dbReference>
<reference evidence="3" key="1">
    <citation type="journal article" date="2019" name="Int. J. Syst. Evol. Microbiol.">
        <title>The Global Catalogue of Microorganisms (GCM) 10K type strain sequencing project: providing services to taxonomists for standard genome sequencing and annotation.</title>
        <authorList>
            <consortium name="The Broad Institute Genomics Platform"/>
            <consortium name="The Broad Institute Genome Sequencing Center for Infectious Disease"/>
            <person name="Wu L."/>
            <person name="Ma J."/>
        </authorList>
    </citation>
    <scope>NUCLEOTIDE SEQUENCE [LARGE SCALE GENOMIC DNA]</scope>
    <source>
        <strain evidence="3">JCM 18531</strain>
    </source>
</reference>
<dbReference type="SUPFAM" id="SSF55729">
    <property type="entry name" value="Acyl-CoA N-acyltransferases (Nat)"/>
    <property type="match status" value="1"/>
</dbReference>
<dbReference type="Proteomes" id="UP001499974">
    <property type="component" value="Unassembled WGS sequence"/>
</dbReference>
<gene>
    <name evidence="2" type="ORF">GCM10023349_42690</name>
</gene>
<dbReference type="PANTHER" id="PTHR43792">
    <property type="entry name" value="GNAT FAMILY, PUTATIVE (AFU_ORTHOLOGUE AFUA_3G00765)-RELATED-RELATED"/>
    <property type="match status" value="1"/>
</dbReference>
<comment type="caution">
    <text evidence="2">The sequence shown here is derived from an EMBL/GenBank/DDBJ whole genome shotgun (WGS) entry which is preliminary data.</text>
</comment>
<dbReference type="InterPro" id="IPR000182">
    <property type="entry name" value="GNAT_dom"/>
</dbReference>
<dbReference type="PANTHER" id="PTHR43792:SF1">
    <property type="entry name" value="N-ACETYLTRANSFERASE DOMAIN-CONTAINING PROTEIN"/>
    <property type="match status" value="1"/>
</dbReference>
<evidence type="ECO:0000313" key="3">
    <source>
        <dbReference type="Proteomes" id="UP001499974"/>
    </source>
</evidence>
<dbReference type="PROSITE" id="PS51186">
    <property type="entry name" value="GNAT"/>
    <property type="match status" value="1"/>
</dbReference>
<keyword evidence="3" id="KW-1185">Reference proteome</keyword>
<evidence type="ECO:0000313" key="2">
    <source>
        <dbReference type="EMBL" id="GAA4718216.1"/>
    </source>
</evidence>
<dbReference type="Gene3D" id="3.40.630.30">
    <property type="match status" value="1"/>
</dbReference>
<feature type="domain" description="N-acetyltransferase" evidence="1">
    <location>
        <begin position="10"/>
        <end position="174"/>
    </location>
</feature>
<dbReference type="InterPro" id="IPR016181">
    <property type="entry name" value="Acyl_CoA_acyltransferase"/>
</dbReference>